<evidence type="ECO:0000256" key="1">
    <source>
        <dbReference type="ARBA" id="ARBA00009776"/>
    </source>
</evidence>
<reference evidence="14 15" key="1">
    <citation type="journal article" date="2013" name="Genome Biol. Evol.">
        <title>Genome evolution and phylogenomic analysis of candidatus kinetoplastibacterium, the betaproteobacterial endosymbionts of strigomonas and angomonas.</title>
        <authorList>
            <person name="Alves J.M."/>
            <person name="Serrano M.G."/>
            <person name="Maia da Silva F."/>
            <person name="Voegtly L.J."/>
            <person name="Matveyev A.V."/>
            <person name="Teixeira M.M."/>
            <person name="Camargo E.P."/>
            <person name="Buck G.A."/>
        </authorList>
    </citation>
    <scope>NUCLEOTIDE SEQUENCE [LARGE SCALE GENOMIC DNA]</scope>
    <source>
        <strain evidence="14 15">TCC290E</strain>
    </source>
</reference>
<feature type="domain" description="Thymidylate kinase-like" evidence="13">
    <location>
        <begin position="8"/>
        <end position="192"/>
    </location>
</feature>
<keyword evidence="5 12" id="KW-0545">Nucleotide biosynthesis</keyword>
<keyword evidence="6 12" id="KW-0547">Nucleotide-binding</keyword>
<evidence type="ECO:0000256" key="8">
    <source>
        <dbReference type="ARBA" id="ARBA00022840"/>
    </source>
</evidence>
<organism evidence="14 15">
    <name type="scientific">Candidatus Kinetoplastidibacterium stringomonadis TCC290E</name>
    <dbReference type="NCBI Taxonomy" id="1208920"/>
    <lineage>
        <taxon>Bacteria</taxon>
        <taxon>Pseudomonadati</taxon>
        <taxon>Pseudomonadota</taxon>
        <taxon>Betaproteobacteria</taxon>
        <taxon>Candidatus Kinetoplastidibacterium</taxon>
    </lineage>
</organism>
<dbReference type="AlphaFoldDB" id="M1LS23"/>
<dbReference type="PANTHER" id="PTHR10344">
    <property type="entry name" value="THYMIDYLATE KINASE"/>
    <property type="match status" value="1"/>
</dbReference>
<dbReference type="GO" id="GO:0006235">
    <property type="term" value="P:dTTP biosynthetic process"/>
    <property type="evidence" value="ECO:0007669"/>
    <property type="project" value="UniProtKB-UniRule"/>
</dbReference>
<evidence type="ECO:0000256" key="7">
    <source>
        <dbReference type="ARBA" id="ARBA00022777"/>
    </source>
</evidence>
<dbReference type="InterPro" id="IPR027417">
    <property type="entry name" value="P-loop_NTPase"/>
</dbReference>
<dbReference type="STRING" id="1208920.CONE_0572"/>
<proteinExistence type="inferred from homology"/>
<dbReference type="PANTHER" id="PTHR10344:SF4">
    <property type="entry name" value="UMP-CMP KINASE 2, MITOCHONDRIAL"/>
    <property type="match status" value="1"/>
</dbReference>
<dbReference type="RefSeq" id="WP_015397024.1">
    <property type="nucleotide sequence ID" value="NC_020299.1"/>
</dbReference>
<name>M1LS23_9PROT</name>
<dbReference type="HOGENOM" id="CLU_049131_0_2_4"/>
<dbReference type="KEGG" id="kon:CONE_0572"/>
<dbReference type="GO" id="GO:0004798">
    <property type="term" value="F:dTMP kinase activity"/>
    <property type="evidence" value="ECO:0007669"/>
    <property type="project" value="UniProtKB-UniRule"/>
</dbReference>
<evidence type="ECO:0000256" key="9">
    <source>
        <dbReference type="ARBA" id="ARBA00029962"/>
    </source>
</evidence>
<keyword evidence="15" id="KW-1185">Reference proteome</keyword>
<evidence type="ECO:0000256" key="12">
    <source>
        <dbReference type="HAMAP-Rule" id="MF_00165"/>
    </source>
</evidence>
<comment type="similarity">
    <text evidence="1 12">Belongs to the thymidylate kinase family.</text>
</comment>
<dbReference type="PATRIC" id="fig|1208920.3.peg.325"/>
<gene>
    <name evidence="12" type="primary">tmk</name>
    <name evidence="14" type="ORF">CONE_0572</name>
</gene>
<dbReference type="GO" id="GO:0006233">
    <property type="term" value="P:dTDP biosynthetic process"/>
    <property type="evidence" value="ECO:0007669"/>
    <property type="project" value="InterPro"/>
</dbReference>
<dbReference type="HAMAP" id="MF_00165">
    <property type="entry name" value="Thymidylate_kinase"/>
    <property type="match status" value="1"/>
</dbReference>
<evidence type="ECO:0000256" key="5">
    <source>
        <dbReference type="ARBA" id="ARBA00022727"/>
    </source>
</evidence>
<dbReference type="eggNOG" id="COG0125">
    <property type="taxonomic scope" value="Bacteria"/>
</dbReference>
<evidence type="ECO:0000256" key="10">
    <source>
        <dbReference type="ARBA" id="ARBA00048743"/>
    </source>
</evidence>
<keyword evidence="8 12" id="KW-0067">ATP-binding</keyword>
<dbReference type="SUPFAM" id="SSF52540">
    <property type="entry name" value="P-loop containing nucleoside triphosphate hydrolases"/>
    <property type="match status" value="1"/>
</dbReference>
<keyword evidence="4 12" id="KW-0808">Transferase</keyword>
<evidence type="ECO:0000256" key="3">
    <source>
        <dbReference type="ARBA" id="ARBA00017144"/>
    </source>
</evidence>
<protein>
    <recommendedName>
        <fullName evidence="3 12">Thymidylate kinase</fullName>
        <ecNumber evidence="2 12">2.7.4.9</ecNumber>
    </recommendedName>
    <alternativeName>
        <fullName evidence="9 12">dTMP kinase</fullName>
    </alternativeName>
</protein>
<dbReference type="GO" id="GO:0005829">
    <property type="term" value="C:cytosol"/>
    <property type="evidence" value="ECO:0007669"/>
    <property type="project" value="TreeGrafter"/>
</dbReference>
<keyword evidence="7 12" id="KW-0418">Kinase</keyword>
<accession>M1LS23</accession>
<dbReference type="FunFam" id="3.40.50.300:FF:000225">
    <property type="entry name" value="Thymidylate kinase"/>
    <property type="match status" value="1"/>
</dbReference>
<dbReference type="GO" id="GO:0005524">
    <property type="term" value="F:ATP binding"/>
    <property type="evidence" value="ECO:0007669"/>
    <property type="project" value="UniProtKB-UniRule"/>
</dbReference>
<evidence type="ECO:0000256" key="2">
    <source>
        <dbReference type="ARBA" id="ARBA00012980"/>
    </source>
</evidence>
<dbReference type="Pfam" id="PF02223">
    <property type="entry name" value="Thymidylate_kin"/>
    <property type="match status" value="1"/>
</dbReference>
<dbReference type="Proteomes" id="UP000011541">
    <property type="component" value="Chromosome"/>
</dbReference>
<dbReference type="InterPro" id="IPR018094">
    <property type="entry name" value="Thymidylate_kinase"/>
</dbReference>
<evidence type="ECO:0000313" key="15">
    <source>
        <dbReference type="Proteomes" id="UP000011541"/>
    </source>
</evidence>
<evidence type="ECO:0000256" key="6">
    <source>
        <dbReference type="ARBA" id="ARBA00022741"/>
    </source>
</evidence>
<dbReference type="EMBL" id="CP003805">
    <property type="protein sequence ID" value="AGF48337.1"/>
    <property type="molecule type" value="Genomic_DNA"/>
</dbReference>
<sequence length="205" mass="23330">MLGKFITLEGIDGAGKSTNSLWLANMLRSKGLNVINTREPGGTELGDKIRHIILEDEMSSEAETMLIFAARVEHFKKIIEPSIKNNIWVICDRFVDATYAYQGSGKGVSTSFIKTLEDLLITNIVPDLTLLFDIPFDLMIQRISHIKKLDRFEKNDYVFFNKVRNSYLEIAKKNPSRVKIIDSSEDLKHTQASLNKIMNNFLGFL</sequence>
<evidence type="ECO:0000259" key="13">
    <source>
        <dbReference type="Pfam" id="PF02223"/>
    </source>
</evidence>
<comment type="catalytic activity">
    <reaction evidence="10 12">
        <text>dTMP + ATP = dTDP + ADP</text>
        <dbReference type="Rhea" id="RHEA:13517"/>
        <dbReference type="ChEBI" id="CHEBI:30616"/>
        <dbReference type="ChEBI" id="CHEBI:58369"/>
        <dbReference type="ChEBI" id="CHEBI:63528"/>
        <dbReference type="ChEBI" id="CHEBI:456216"/>
        <dbReference type="EC" id="2.7.4.9"/>
    </reaction>
</comment>
<evidence type="ECO:0000313" key="14">
    <source>
        <dbReference type="EMBL" id="AGF48337.1"/>
    </source>
</evidence>
<comment type="function">
    <text evidence="11 12">Phosphorylation of dTMP to form dTDP in both de novo and salvage pathways of dTTP synthesis.</text>
</comment>
<dbReference type="GO" id="GO:0006227">
    <property type="term" value="P:dUDP biosynthetic process"/>
    <property type="evidence" value="ECO:0007669"/>
    <property type="project" value="TreeGrafter"/>
</dbReference>
<evidence type="ECO:0000256" key="4">
    <source>
        <dbReference type="ARBA" id="ARBA00022679"/>
    </source>
</evidence>
<evidence type="ECO:0000256" key="11">
    <source>
        <dbReference type="ARBA" id="ARBA00057735"/>
    </source>
</evidence>
<feature type="binding site" evidence="12">
    <location>
        <begin position="10"/>
        <end position="17"/>
    </location>
    <ligand>
        <name>ATP</name>
        <dbReference type="ChEBI" id="CHEBI:30616"/>
    </ligand>
</feature>
<dbReference type="Gene3D" id="3.40.50.300">
    <property type="entry name" value="P-loop containing nucleotide triphosphate hydrolases"/>
    <property type="match status" value="1"/>
</dbReference>
<dbReference type="InterPro" id="IPR039430">
    <property type="entry name" value="Thymidylate_kin-like_dom"/>
</dbReference>
<dbReference type="NCBIfam" id="TIGR00041">
    <property type="entry name" value="DTMP_kinase"/>
    <property type="match status" value="1"/>
</dbReference>
<dbReference type="CDD" id="cd01672">
    <property type="entry name" value="TMPK"/>
    <property type="match status" value="1"/>
</dbReference>
<dbReference type="EC" id="2.7.4.9" evidence="2 12"/>